<organism evidence="1">
    <name type="scientific">Enterocloster bolteae</name>
    <dbReference type="NCBI Taxonomy" id="208479"/>
    <lineage>
        <taxon>Bacteria</taxon>
        <taxon>Bacillati</taxon>
        <taxon>Bacillota</taxon>
        <taxon>Clostridia</taxon>
        <taxon>Lachnospirales</taxon>
        <taxon>Lachnospiraceae</taxon>
        <taxon>Enterocloster</taxon>
    </lineage>
</organism>
<dbReference type="AlphaFoldDB" id="A0A6N2XSL0"/>
<sequence length="91" mass="10922">MKFIFDTKYSETELEFLSRHNCKMISEIKLSKMDLSEHEIPRRMFKYGSEYIGEILDDESNKLVWAVLSKWKGVYYFSTYYEDLDALEQGL</sequence>
<dbReference type="EMBL" id="CACRTF010000026">
    <property type="protein sequence ID" value="VYT57033.1"/>
    <property type="molecule type" value="Genomic_DNA"/>
</dbReference>
<reference evidence="1" key="1">
    <citation type="submission" date="2019-11" db="EMBL/GenBank/DDBJ databases">
        <authorList>
            <person name="Feng L."/>
        </authorList>
    </citation>
    <scope>NUCLEOTIDE SEQUENCE</scope>
    <source>
        <strain evidence="1">CbolteaeLFYP116</strain>
    </source>
</reference>
<gene>
    <name evidence="1" type="ORF">CBLFYP116_05865</name>
</gene>
<protein>
    <submittedName>
        <fullName evidence="1">Uncharacterized protein</fullName>
    </submittedName>
</protein>
<evidence type="ECO:0000313" key="1">
    <source>
        <dbReference type="EMBL" id="VYT57033.1"/>
    </source>
</evidence>
<dbReference type="GeneID" id="23112538"/>
<accession>A0A6N2XSL0</accession>
<proteinExistence type="predicted"/>
<name>A0A6N2XSL0_9FIRM</name>
<dbReference type="RefSeq" id="WP_002574842.1">
    <property type="nucleotide sequence ID" value="NZ_BAABZS010000001.1"/>
</dbReference>